<feature type="compositionally biased region" description="Basic and acidic residues" evidence="1">
    <location>
        <begin position="245"/>
        <end position="258"/>
    </location>
</feature>
<feature type="compositionally biased region" description="Polar residues" evidence="1">
    <location>
        <begin position="19"/>
        <end position="49"/>
    </location>
</feature>
<evidence type="ECO:0000256" key="1">
    <source>
        <dbReference type="SAM" id="MobiDB-lite"/>
    </source>
</evidence>
<evidence type="ECO:0000313" key="3">
    <source>
        <dbReference type="Proteomes" id="UP000075885"/>
    </source>
</evidence>
<dbReference type="EnsemblMetazoa" id="AEPI004171-RA">
    <property type="protein sequence ID" value="AEPI004171-PA"/>
    <property type="gene ID" value="AEPI004171"/>
</dbReference>
<dbReference type="PANTHER" id="PTHR34756:SF1">
    <property type="entry name" value="CELL DIVISION CYCLE-ASSOCIATED PROTEIN 3"/>
    <property type="match status" value="1"/>
</dbReference>
<accession>A0A182PB66</accession>
<protein>
    <submittedName>
        <fullName evidence="2">Uncharacterized protein</fullName>
    </submittedName>
</protein>
<feature type="region of interest" description="Disordered" evidence="1">
    <location>
        <begin position="1"/>
        <end position="49"/>
    </location>
</feature>
<dbReference type="AlphaFoldDB" id="A0A182PB66"/>
<feature type="compositionally biased region" description="Polar residues" evidence="1">
    <location>
        <begin position="316"/>
        <end position="329"/>
    </location>
</feature>
<dbReference type="PANTHER" id="PTHR34756">
    <property type="entry name" value="CELL DIVISION CYCLE-ASSOCIATED PROTEIN 3"/>
    <property type="match status" value="1"/>
</dbReference>
<feature type="region of interest" description="Disordered" evidence="1">
    <location>
        <begin position="230"/>
        <end position="275"/>
    </location>
</feature>
<sequence length="337" mass="36857">MGSLNSKVTPTAGGKSDQENGQYLNPRSPTLHINRSPISTEQAGVSRSSVTKVKDLTAALTETSDHTLRTPYSHLLPKRFQSIVDPRSPSTFDRTPIVFYPDTSVDCSLTNVVSSLQYEELTNEPDADVQDESFKDCDPEIPEMCNLQIENDESEPILETPGDEKEVTIFEDAEVTPFAGNDPRSPCIAIARTPMVLVKQDEEEEEPVKEQHNQAQVANLEALQADLKAEVKKQEHTPKQGIQDCHGRGEQTPKKDKQTPTSGIKAGNRTPLGCVTNIGTGPQNIRKMALIGQIKQGTVITDEQKLISRVGGNTGSAGLNTSGKQTNRSRIPKLRMS</sequence>
<dbReference type="STRING" id="199890.A0A182PB66"/>
<feature type="region of interest" description="Disordered" evidence="1">
    <location>
        <begin position="311"/>
        <end position="337"/>
    </location>
</feature>
<evidence type="ECO:0000313" key="2">
    <source>
        <dbReference type="EnsemblMetazoa" id="AEPI004171-PA"/>
    </source>
</evidence>
<proteinExistence type="predicted"/>
<name>A0A182PB66_9DIPT</name>
<dbReference type="VEuPathDB" id="VectorBase:AEPI004171"/>
<keyword evidence="3" id="KW-1185">Reference proteome</keyword>
<organism evidence="2 3">
    <name type="scientific">Anopheles epiroticus</name>
    <dbReference type="NCBI Taxonomy" id="199890"/>
    <lineage>
        <taxon>Eukaryota</taxon>
        <taxon>Metazoa</taxon>
        <taxon>Ecdysozoa</taxon>
        <taxon>Arthropoda</taxon>
        <taxon>Hexapoda</taxon>
        <taxon>Insecta</taxon>
        <taxon>Pterygota</taxon>
        <taxon>Neoptera</taxon>
        <taxon>Endopterygota</taxon>
        <taxon>Diptera</taxon>
        <taxon>Nematocera</taxon>
        <taxon>Culicoidea</taxon>
        <taxon>Culicidae</taxon>
        <taxon>Anophelinae</taxon>
        <taxon>Anopheles</taxon>
    </lineage>
</organism>
<dbReference type="Proteomes" id="UP000075885">
    <property type="component" value="Unassembled WGS sequence"/>
</dbReference>
<reference evidence="3" key="1">
    <citation type="submission" date="2013-03" db="EMBL/GenBank/DDBJ databases">
        <title>The Genome Sequence of Anopheles epiroticus epiroticus2.</title>
        <authorList>
            <consortium name="The Broad Institute Genomics Platform"/>
            <person name="Neafsey D.E."/>
            <person name="Howell P."/>
            <person name="Walker B."/>
            <person name="Young S.K."/>
            <person name="Zeng Q."/>
            <person name="Gargeya S."/>
            <person name="Fitzgerald M."/>
            <person name="Haas B."/>
            <person name="Abouelleil A."/>
            <person name="Allen A.W."/>
            <person name="Alvarado L."/>
            <person name="Arachchi H.M."/>
            <person name="Berlin A.M."/>
            <person name="Chapman S.B."/>
            <person name="Gainer-Dewar J."/>
            <person name="Goldberg J."/>
            <person name="Griggs A."/>
            <person name="Gujja S."/>
            <person name="Hansen M."/>
            <person name="Howarth C."/>
            <person name="Imamovic A."/>
            <person name="Ireland A."/>
            <person name="Larimer J."/>
            <person name="McCowan C."/>
            <person name="Murphy C."/>
            <person name="Pearson M."/>
            <person name="Poon T.W."/>
            <person name="Priest M."/>
            <person name="Roberts A."/>
            <person name="Saif S."/>
            <person name="Shea T."/>
            <person name="Sisk P."/>
            <person name="Sykes S."/>
            <person name="Wortman J."/>
            <person name="Nusbaum C."/>
            <person name="Birren B."/>
        </authorList>
    </citation>
    <scope>NUCLEOTIDE SEQUENCE [LARGE SCALE GENOMIC DNA]</scope>
    <source>
        <strain evidence="3">Epiroticus2</strain>
    </source>
</reference>
<reference evidence="2" key="2">
    <citation type="submission" date="2020-05" db="UniProtKB">
        <authorList>
            <consortium name="EnsemblMetazoa"/>
        </authorList>
    </citation>
    <scope>IDENTIFICATION</scope>
    <source>
        <strain evidence="2">Epiroticus2</strain>
    </source>
</reference>
<dbReference type="InterPro" id="IPR038832">
    <property type="entry name" value="CDCA3"/>
</dbReference>